<evidence type="ECO:0000313" key="1">
    <source>
        <dbReference type="EMBL" id="XPM66465.1"/>
    </source>
</evidence>
<proteinExistence type="predicted"/>
<organism evidence="1 2">
    <name type="scientific">Desertifilum tharense IPPAS B-1220</name>
    <dbReference type="NCBI Taxonomy" id="1781255"/>
    <lineage>
        <taxon>Bacteria</taxon>
        <taxon>Bacillati</taxon>
        <taxon>Cyanobacteriota</taxon>
        <taxon>Cyanophyceae</taxon>
        <taxon>Desertifilales</taxon>
        <taxon>Desertifilaceae</taxon>
        <taxon>Desertifilum</taxon>
    </lineage>
</organism>
<reference evidence="1 2" key="1">
    <citation type="journal article" date="2016" name="Genome Announc.">
        <title>Draft Genome Sequence of the Thermotolerant Cyanobacterium Desertifilum sp. IPPAS B-1220.</title>
        <authorList>
            <person name="Mironov K.S."/>
            <person name="Sinetova M.A."/>
            <person name="Bolatkhan K."/>
            <person name="Zayadan B.K."/>
            <person name="Ustinova V.V."/>
            <person name="Kupriyanova E.V."/>
            <person name="Skrypnik A.N."/>
            <person name="Gogoleva N.E."/>
            <person name="Gogolev Y.V."/>
            <person name="Los D.A."/>
        </authorList>
    </citation>
    <scope>NUCLEOTIDE SEQUENCE [LARGE SCALE GENOMIC DNA]</scope>
    <source>
        <strain evidence="1 2">IPPAS B-1220</strain>
    </source>
</reference>
<dbReference type="Proteomes" id="UP000095472">
    <property type="component" value="Chromosome"/>
</dbReference>
<protein>
    <submittedName>
        <fullName evidence="1">Uncharacterized protein</fullName>
    </submittedName>
</protein>
<accession>A0ACD5H0Q9</accession>
<name>A0ACD5H0Q9_9CYAN</name>
<sequence length="114" mass="12653">MRGLAAEVVEPAEFINRPLDIQFLLDELTRLSAAGIASPGQLNLEQVGVVGQSFGGYTALTLGEYPINFERLLVDCNLTRRTWNVSLTLQCRSLRVIGNSGRNPRSARQSRDRH</sequence>
<keyword evidence="2" id="KW-1185">Reference proteome</keyword>
<dbReference type="EMBL" id="CP182909">
    <property type="protein sequence ID" value="XPM66465.1"/>
    <property type="molecule type" value="Genomic_DNA"/>
</dbReference>
<evidence type="ECO:0000313" key="2">
    <source>
        <dbReference type="Proteomes" id="UP000095472"/>
    </source>
</evidence>
<gene>
    <name evidence="1" type="ORF">BH720_014825</name>
</gene>